<dbReference type="RefSeq" id="WP_011470917.1">
    <property type="nucleotide sequence ID" value="NC_007925.1"/>
</dbReference>
<feature type="domain" description="RES" evidence="1">
    <location>
        <begin position="39"/>
        <end position="170"/>
    </location>
</feature>
<evidence type="ECO:0000313" key="2">
    <source>
        <dbReference type="EMBL" id="ABD86009.1"/>
    </source>
</evidence>
<accession>Q21C77</accession>
<organism evidence="2">
    <name type="scientific">Rhodopseudomonas palustris (strain BisB18)</name>
    <dbReference type="NCBI Taxonomy" id="316056"/>
    <lineage>
        <taxon>Bacteria</taxon>
        <taxon>Pseudomonadati</taxon>
        <taxon>Pseudomonadota</taxon>
        <taxon>Alphaproteobacteria</taxon>
        <taxon>Hyphomicrobiales</taxon>
        <taxon>Nitrobacteraceae</taxon>
        <taxon>Rhodopseudomonas</taxon>
    </lineage>
</organism>
<dbReference type="AlphaFoldDB" id="Q21C77"/>
<evidence type="ECO:0000259" key="1">
    <source>
        <dbReference type="SMART" id="SM00953"/>
    </source>
</evidence>
<dbReference type="HOGENOM" id="CLU_1460229_0_0_5"/>
<sequence length="189" mass="20974">MSAEIRKSRDVALLDALDGMPRHHFSGAVWRVTPQGRDPLLAGKSQSRWCNGTFDVLYTSLTRQGALAEIFALYSSQPVFPSKIRSVAHTIEASSGQTLRLVDLAALENLGVRTQNYSEREYGRTQEIADAAYFLGFSGLLVPSARWHGENLVLFTDHIDPEGLRVVASDADPIDWSAWRAERRGTAQE</sequence>
<dbReference type="InterPro" id="IPR014914">
    <property type="entry name" value="RES_dom"/>
</dbReference>
<gene>
    <name evidence="2" type="ordered locus">RPC_0434</name>
</gene>
<dbReference type="SMART" id="SM00953">
    <property type="entry name" value="RES"/>
    <property type="match status" value="1"/>
</dbReference>
<dbReference type="EMBL" id="CP000301">
    <property type="protein sequence ID" value="ABD86009.1"/>
    <property type="molecule type" value="Genomic_DNA"/>
</dbReference>
<dbReference type="Pfam" id="PF08808">
    <property type="entry name" value="RES"/>
    <property type="match status" value="1"/>
</dbReference>
<dbReference type="KEGG" id="rpc:RPC_0434"/>
<reference evidence="2" key="1">
    <citation type="submission" date="2006-03" db="EMBL/GenBank/DDBJ databases">
        <title>Complete sequence of Rhodopseudomonas palustris BisB18.</title>
        <authorList>
            <consortium name="US DOE Joint Genome Institute"/>
            <person name="Copeland A."/>
            <person name="Lucas S."/>
            <person name="Lapidus A."/>
            <person name="Barry K."/>
            <person name="Detter J.C."/>
            <person name="Glavina del Rio T."/>
            <person name="Hammon N."/>
            <person name="Israni S."/>
            <person name="Dalin E."/>
            <person name="Tice H."/>
            <person name="Pitluck S."/>
            <person name="Chain P."/>
            <person name="Malfatti S."/>
            <person name="Shin M."/>
            <person name="Vergez L."/>
            <person name="Schmutz J."/>
            <person name="Larimer F."/>
            <person name="Land M."/>
            <person name="Hauser L."/>
            <person name="Pelletier D.A."/>
            <person name="Kyrpides N."/>
            <person name="Anderson I."/>
            <person name="Oda Y."/>
            <person name="Harwood C.S."/>
            <person name="Richardson P."/>
        </authorList>
    </citation>
    <scope>NUCLEOTIDE SEQUENCE [LARGE SCALE GENOMIC DNA]</scope>
    <source>
        <strain evidence="2">BisB18</strain>
    </source>
</reference>
<name>Q21C77_RHOPB</name>
<proteinExistence type="predicted"/>
<protein>
    <recommendedName>
        <fullName evidence="1">RES domain-containing protein</fullName>
    </recommendedName>
</protein>
<dbReference type="eggNOG" id="ENOG50320Q3">
    <property type="taxonomic scope" value="Bacteria"/>
</dbReference>